<gene>
    <name evidence="2" type="ORF">RV14_GL002037</name>
</gene>
<organism evidence="2 3">
    <name type="scientific">Enterococcus ratti</name>
    <dbReference type="NCBI Taxonomy" id="150033"/>
    <lineage>
        <taxon>Bacteria</taxon>
        <taxon>Bacillati</taxon>
        <taxon>Bacillota</taxon>
        <taxon>Bacilli</taxon>
        <taxon>Lactobacillales</taxon>
        <taxon>Enterococcaceae</taxon>
        <taxon>Enterococcus</taxon>
    </lineage>
</organism>
<dbReference type="EMBL" id="JXLB01000006">
    <property type="protein sequence ID" value="OJG83034.1"/>
    <property type="molecule type" value="Genomic_DNA"/>
</dbReference>
<feature type="region of interest" description="Disordered" evidence="1">
    <location>
        <begin position="29"/>
        <end position="65"/>
    </location>
</feature>
<protein>
    <submittedName>
        <fullName evidence="2">Uncharacterized protein</fullName>
    </submittedName>
</protein>
<dbReference type="Proteomes" id="UP000182152">
    <property type="component" value="Unassembled WGS sequence"/>
</dbReference>
<dbReference type="RefSeq" id="WP_167359836.1">
    <property type="nucleotide sequence ID" value="NZ_JXLB01000006.1"/>
</dbReference>
<accession>A0A1L8WPV5</accession>
<sequence length="65" mass="7872">MIGKKRSGCRADVSQKKKRQLFFFSVRKNQHEMQKKSKKLGQRRNDNENLVTMKNKHKEIKRKIE</sequence>
<dbReference type="AlphaFoldDB" id="A0A1L8WPV5"/>
<keyword evidence="3" id="KW-1185">Reference proteome</keyword>
<reference evidence="2 3" key="1">
    <citation type="submission" date="2014-12" db="EMBL/GenBank/DDBJ databases">
        <title>Draft genome sequences of 29 type strains of Enterococci.</title>
        <authorList>
            <person name="Zhong Z."/>
            <person name="Sun Z."/>
            <person name="Liu W."/>
            <person name="Zhang W."/>
            <person name="Zhang H."/>
        </authorList>
    </citation>
    <scope>NUCLEOTIDE SEQUENCE [LARGE SCALE GENOMIC DNA]</scope>
    <source>
        <strain evidence="2 3">DSM 15687</strain>
    </source>
</reference>
<evidence type="ECO:0000256" key="1">
    <source>
        <dbReference type="SAM" id="MobiDB-lite"/>
    </source>
</evidence>
<name>A0A1L8WPV5_9ENTE</name>
<feature type="compositionally biased region" description="Basic residues" evidence="1">
    <location>
        <begin position="54"/>
        <end position="65"/>
    </location>
</feature>
<proteinExistence type="predicted"/>
<evidence type="ECO:0000313" key="2">
    <source>
        <dbReference type="EMBL" id="OJG83034.1"/>
    </source>
</evidence>
<evidence type="ECO:0000313" key="3">
    <source>
        <dbReference type="Proteomes" id="UP000182152"/>
    </source>
</evidence>
<comment type="caution">
    <text evidence="2">The sequence shown here is derived from an EMBL/GenBank/DDBJ whole genome shotgun (WGS) entry which is preliminary data.</text>
</comment>